<evidence type="ECO:0000313" key="4">
    <source>
        <dbReference type="Proteomes" id="UP000006322"/>
    </source>
</evidence>
<feature type="domain" description="Heparan-alpha-glucosaminide N-acetyltransferase catalytic" evidence="2">
    <location>
        <begin position="15"/>
        <end position="228"/>
    </location>
</feature>
<feature type="transmembrane region" description="Helical" evidence="1">
    <location>
        <begin position="220"/>
        <end position="240"/>
    </location>
</feature>
<dbReference type="OrthoDB" id="9807591at2"/>
<dbReference type="Proteomes" id="UP000006322">
    <property type="component" value="Unassembled WGS sequence"/>
</dbReference>
<proteinExistence type="predicted"/>
<name>K6ZLZ7_9ALTE</name>
<comment type="caution">
    <text evidence="3">The sequence shown here is derived from an EMBL/GenBank/DDBJ whole genome shotgun (WGS) entry which is preliminary data.</text>
</comment>
<feature type="transmembrane region" description="Helical" evidence="1">
    <location>
        <begin position="113"/>
        <end position="133"/>
    </location>
</feature>
<sequence>MSISVEKSDSRFQKRNITLDVLRTLAIVLMVVFHFMYDLKFFGWVQWAVPDGAGWKQFRYLILSLFFISLGISMVMAHSARIKWRAFSIRIMQIALGAGAITLLTLFMVPKHWIYFGVLHFIIVASLLALAFVSRPKLALCTGLALIILFNLGVLNSVWPFTSIKHLLPSYSNDYVGVFPWIGVVLIGIWLGHTESLKNDPLKGVIKKDSWLNVPGQHSLIIYLVHQPIFFALMGLVSVII</sequence>
<keyword evidence="1" id="KW-1133">Transmembrane helix</keyword>
<dbReference type="EMBL" id="BAER01000015">
    <property type="protein sequence ID" value="GAC31322.1"/>
    <property type="molecule type" value="Genomic_DNA"/>
</dbReference>
<reference evidence="4" key="1">
    <citation type="journal article" date="2014" name="Environ. Microbiol.">
        <title>Comparative genomics of the marine bacterial genus Glaciecola reveals the high degree of genomic diversity and genomic characteristic for cold adaptation.</title>
        <authorList>
            <person name="Qin Q.L."/>
            <person name="Xie B.B."/>
            <person name="Yu Y."/>
            <person name="Shu Y.L."/>
            <person name="Rong J.C."/>
            <person name="Zhang Y.J."/>
            <person name="Zhao D.L."/>
            <person name="Chen X.L."/>
            <person name="Zhang X.Y."/>
            <person name="Chen B."/>
            <person name="Zhou B.C."/>
            <person name="Zhang Y.Z."/>
        </authorList>
    </citation>
    <scope>NUCLEOTIDE SEQUENCE [LARGE SCALE GENOMIC DNA]</scope>
    <source>
        <strain evidence="4">LMG 21857</strain>
    </source>
</reference>
<dbReference type="AlphaFoldDB" id="K6ZLZ7"/>
<keyword evidence="1" id="KW-0812">Transmembrane</keyword>
<dbReference type="InterPro" id="IPR012429">
    <property type="entry name" value="HGSNAT_cat"/>
</dbReference>
<protein>
    <recommendedName>
        <fullName evidence="2">Heparan-alpha-glucosaminide N-acetyltransferase catalytic domain-containing protein</fullName>
    </recommendedName>
</protein>
<evidence type="ECO:0000259" key="2">
    <source>
        <dbReference type="Pfam" id="PF07786"/>
    </source>
</evidence>
<gene>
    <name evidence="3" type="ORF">GPLA_0403</name>
</gene>
<feature type="transmembrane region" description="Helical" evidence="1">
    <location>
        <begin position="57"/>
        <end position="77"/>
    </location>
</feature>
<keyword evidence="1" id="KW-0472">Membrane</keyword>
<feature type="transmembrane region" description="Helical" evidence="1">
    <location>
        <begin position="138"/>
        <end position="155"/>
    </location>
</feature>
<feature type="transmembrane region" description="Helical" evidence="1">
    <location>
        <begin position="175"/>
        <end position="193"/>
    </location>
</feature>
<feature type="transmembrane region" description="Helical" evidence="1">
    <location>
        <begin position="89"/>
        <end position="107"/>
    </location>
</feature>
<dbReference type="Pfam" id="PF07786">
    <property type="entry name" value="HGSNAT_cat"/>
    <property type="match status" value="1"/>
</dbReference>
<evidence type="ECO:0000313" key="3">
    <source>
        <dbReference type="EMBL" id="GAC31322.1"/>
    </source>
</evidence>
<organism evidence="3 4">
    <name type="scientific">Paraglaciecola polaris LMG 21857</name>
    <dbReference type="NCBI Taxonomy" id="1129793"/>
    <lineage>
        <taxon>Bacteria</taxon>
        <taxon>Pseudomonadati</taxon>
        <taxon>Pseudomonadota</taxon>
        <taxon>Gammaproteobacteria</taxon>
        <taxon>Alteromonadales</taxon>
        <taxon>Alteromonadaceae</taxon>
        <taxon>Paraglaciecola</taxon>
    </lineage>
</organism>
<keyword evidence="4" id="KW-1185">Reference proteome</keyword>
<accession>K6ZLZ7</accession>
<dbReference type="RefSeq" id="WP_007103128.1">
    <property type="nucleotide sequence ID" value="NZ_BAER01000015.1"/>
</dbReference>
<dbReference type="STRING" id="1129793.GPLA_0403"/>
<feature type="transmembrane region" description="Helical" evidence="1">
    <location>
        <begin position="21"/>
        <end position="37"/>
    </location>
</feature>
<evidence type="ECO:0000256" key="1">
    <source>
        <dbReference type="SAM" id="Phobius"/>
    </source>
</evidence>